<dbReference type="InterPro" id="IPR007050">
    <property type="entry name" value="HTH_bacterioopsin"/>
</dbReference>
<proteinExistence type="predicted"/>
<reference evidence="4 5" key="1">
    <citation type="submission" date="2017-09" db="EMBL/GenBank/DDBJ databases">
        <title>Genome sequences of Natrinema ejinorence JCM 13890T.</title>
        <authorList>
            <person name="Roh S.W."/>
            <person name="Kim Y.B."/>
            <person name="Kim J.Y."/>
        </authorList>
    </citation>
    <scope>NUCLEOTIDE SEQUENCE [LARGE SCALE GENOMIC DNA]</scope>
    <source>
        <strain evidence="4 5">JCM 13890</strain>
    </source>
</reference>
<dbReference type="Pfam" id="PF24280">
    <property type="entry name" value="HVO_A0563_N"/>
    <property type="match status" value="1"/>
</dbReference>
<dbReference type="PANTHER" id="PTHR34236">
    <property type="entry name" value="DIMETHYL SULFOXIDE REDUCTASE TRANSCRIPTIONAL ACTIVATOR"/>
    <property type="match status" value="1"/>
</dbReference>
<dbReference type="PROSITE" id="PS00622">
    <property type="entry name" value="HTH_LUXR_1"/>
    <property type="match status" value="1"/>
</dbReference>
<dbReference type="OrthoDB" id="27447at2157"/>
<evidence type="ECO:0000259" key="3">
    <source>
        <dbReference type="PROSITE" id="PS00622"/>
    </source>
</evidence>
<dbReference type="PANTHER" id="PTHR34236:SF1">
    <property type="entry name" value="DIMETHYL SULFOXIDE REDUCTASE TRANSCRIPTIONAL ACTIVATOR"/>
    <property type="match status" value="1"/>
</dbReference>
<dbReference type="RefSeq" id="WP_097380643.1">
    <property type="nucleotide sequence ID" value="NZ_NXNI01000001.1"/>
</dbReference>
<accession>A0A2A5QY11</accession>
<name>A0A2A5QY11_9EURY</name>
<dbReference type="InterPro" id="IPR000792">
    <property type="entry name" value="Tscrpt_reg_LuxR_C"/>
</dbReference>
<dbReference type="InterPro" id="IPR013324">
    <property type="entry name" value="RNA_pol_sigma_r3/r4-like"/>
</dbReference>
<dbReference type="Proteomes" id="UP000219689">
    <property type="component" value="Unassembled WGS sequence"/>
</dbReference>
<dbReference type="Pfam" id="PF04967">
    <property type="entry name" value="HTH_10"/>
    <property type="match status" value="1"/>
</dbReference>
<keyword evidence="1" id="KW-0805">Transcription regulation</keyword>
<sequence length="214" mass="23989">MYKAVFRIESDDPYSSSTAKNETSIELWCNDHCDLLHVTGDQQADVEAQVAAEVGVRQRIENDSDRTIVTESCLKQYGDDYIEAPLAANDCLLLPPLRYENGAKIVRVLALTASNLTAFYSDIAADSIVTVESKKELQTVRSETPVLSVDSFLPTLSDRQREVFLAAYEWGYYEIPRGTTTADIADALDLSRRTVDHHLRRAEEKIADAFAMYL</sequence>
<evidence type="ECO:0000313" key="4">
    <source>
        <dbReference type="EMBL" id="PCR91707.1"/>
    </source>
</evidence>
<dbReference type="Gene3D" id="1.10.10.10">
    <property type="entry name" value="Winged helix-like DNA-binding domain superfamily/Winged helix DNA-binding domain"/>
    <property type="match status" value="1"/>
</dbReference>
<evidence type="ECO:0000256" key="2">
    <source>
        <dbReference type="ARBA" id="ARBA00023163"/>
    </source>
</evidence>
<evidence type="ECO:0000256" key="1">
    <source>
        <dbReference type="ARBA" id="ARBA00023015"/>
    </source>
</evidence>
<dbReference type="EMBL" id="NXNI01000001">
    <property type="protein sequence ID" value="PCR91707.1"/>
    <property type="molecule type" value="Genomic_DNA"/>
</dbReference>
<protein>
    <submittedName>
        <fullName evidence="4">Transcriptional regulator</fullName>
    </submittedName>
</protein>
<evidence type="ECO:0000313" key="5">
    <source>
        <dbReference type="Proteomes" id="UP000219689"/>
    </source>
</evidence>
<feature type="domain" description="HTH luxR-type" evidence="3">
    <location>
        <begin position="178"/>
        <end position="205"/>
    </location>
</feature>
<dbReference type="InterPro" id="IPR036388">
    <property type="entry name" value="WH-like_DNA-bd_sf"/>
</dbReference>
<organism evidence="4 5">
    <name type="scientific">Natrinema ejinorense</name>
    <dbReference type="NCBI Taxonomy" id="373386"/>
    <lineage>
        <taxon>Archaea</taxon>
        <taxon>Methanobacteriati</taxon>
        <taxon>Methanobacteriota</taxon>
        <taxon>Stenosarchaea group</taxon>
        <taxon>Halobacteria</taxon>
        <taxon>Halobacteriales</taxon>
        <taxon>Natrialbaceae</taxon>
        <taxon>Natrinema</taxon>
    </lineage>
</organism>
<gene>
    <name evidence="4" type="ORF">CP557_14925</name>
</gene>
<keyword evidence="2" id="KW-0804">Transcription</keyword>
<dbReference type="AlphaFoldDB" id="A0A2A5QY11"/>
<dbReference type="InterPro" id="IPR056531">
    <property type="entry name" value="HVO_A0563_N"/>
</dbReference>
<dbReference type="GO" id="GO:0006355">
    <property type="term" value="P:regulation of DNA-templated transcription"/>
    <property type="evidence" value="ECO:0007669"/>
    <property type="project" value="InterPro"/>
</dbReference>
<comment type="caution">
    <text evidence="4">The sequence shown here is derived from an EMBL/GenBank/DDBJ whole genome shotgun (WGS) entry which is preliminary data.</text>
</comment>
<keyword evidence="5" id="KW-1185">Reference proteome</keyword>
<dbReference type="SUPFAM" id="SSF88659">
    <property type="entry name" value="Sigma3 and sigma4 domains of RNA polymerase sigma factors"/>
    <property type="match status" value="1"/>
</dbReference>